<keyword evidence="1" id="KW-1133">Transmembrane helix</keyword>
<evidence type="ECO:0000256" key="1">
    <source>
        <dbReference type="SAM" id="Phobius"/>
    </source>
</evidence>
<evidence type="ECO:0000313" key="3">
    <source>
        <dbReference type="Proteomes" id="UP000192491"/>
    </source>
</evidence>
<feature type="transmembrane region" description="Helical" evidence="1">
    <location>
        <begin position="64"/>
        <end position="87"/>
    </location>
</feature>
<keyword evidence="1" id="KW-0812">Transmembrane</keyword>
<accession>A0A1Y1Q8X8</accession>
<dbReference type="AlphaFoldDB" id="A0A1Y1Q8X8"/>
<keyword evidence="1" id="KW-0472">Membrane</keyword>
<dbReference type="EMBL" id="MTEJ01000682">
    <property type="protein sequence ID" value="OQW99811.1"/>
    <property type="molecule type" value="Genomic_DNA"/>
</dbReference>
<protein>
    <submittedName>
        <fullName evidence="2">Uncharacterized protein</fullName>
    </submittedName>
</protein>
<organism evidence="2 3">
    <name type="scientific">Thiothrix lacustris</name>
    <dbReference type="NCBI Taxonomy" id="525917"/>
    <lineage>
        <taxon>Bacteria</taxon>
        <taxon>Pseudomonadati</taxon>
        <taxon>Pseudomonadota</taxon>
        <taxon>Gammaproteobacteria</taxon>
        <taxon>Thiotrichales</taxon>
        <taxon>Thiotrichaceae</taxon>
        <taxon>Thiothrix</taxon>
    </lineage>
</organism>
<dbReference type="Proteomes" id="UP000192491">
    <property type="component" value="Unassembled WGS sequence"/>
</dbReference>
<reference evidence="2 3" key="1">
    <citation type="submission" date="2017-01" db="EMBL/GenBank/DDBJ databases">
        <title>Novel large sulfur bacteria in the metagenomes of groundwater-fed chemosynthetic microbial mats in the Lake Huron basin.</title>
        <authorList>
            <person name="Sharrar A.M."/>
            <person name="Flood B.E."/>
            <person name="Bailey J.V."/>
            <person name="Jones D.S."/>
            <person name="Biddanda B."/>
            <person name="Ruberg S.A."/>
            <person name="Marcus D.N."/>
            <person name="Dick G.J."/>
        </authorList>
    </citation>
    <scope>NUCLEOTIDE SEQUENCE [LARGE SCALE GENOMIC DNA]</scope>
    <source>
        <strain evidence="2">A8</strain>
    </source>
</reference>
<sequence>MLTETPTNPLLDPAENALLAEIRASQAATDPADFSESHDSANRTTHPENALQLLMLMIRLYGHYVLVAVAFGTYLYAALLPIAYGGYFTPTNITTLPALLMVGIILGVAFIQCLEEAKAKSSLLSIIAMMASGYISAGVHA</sequence>
<comment type="caution">
    <text evidence="2">The sequence shown here is derived from an EMBL/GenBank/DDBJ whole genome shotgun (WGS) entry which is preliminary data.</text>
</comment>
<evidence type="ECO:0000313" key="2">
    <source>
        <dbReference type="EMBL" id="OQW99811.1"/>
    </source>
</evidence>
<feature type="transmembrane region" description="Helical" evidence="1">
    <location>
        <begin position="93"/>
        <end position="111"/>
    </location>
</feature>
<proteinExistence type="predicted"/>
<name>A0A1Y1Q8X8_9GAMM</name>
<feature type="transmembrane region" description="Helical" evidence="1">
    <location>
        <begin position="123"/>
        <end position="140"/>
    </location>
</feature>
<gene>
    <name evidence="2" type="ORF">BWK73_49755</name>
</gene>